<evidence type="ECO:0000313" key="4">
    <source>
        <dbReference type="Proteomes" id="UP000014216"/>
    </source>
</evidence>
<evidence type="ECO:0000256" key="1">
    <source>
        <dbReference type="SAM" id="Coils"/>
    </source>
</evidence>
<keyword evidence="4" id="KW-1185">Reference proteome</keyword>
<dbReference type="RefSeq" id="WP_006963533.1">
    <property type="nucleotide sequence ID" value="NZ_APJX01000001.1"/>
</dbReference>
<keyword evidence="2" id="KW-0732">Signal</keyword>
<dbReference type="PATRIC" id="fig|1286635.3.peg.93"/>
<name>S0G1Z4_9BACT</name>
<reference evidence="3 4" key="1">
    <citation type="journal article" date="2013" name="Genome Announc.">
        <title>Draft Genome Sequence of Desulfotignum phosphitoxidans DSM 13687 Strain FiPS-3.</title>
        <authorList>
            <person name="Poehlein A."/>
            <person name="Daniel R."/>
            <person name="Simeonova D.D."/>
        </authorList>
    </citation>
    <scope>NUCLEOTIDE SEQUENCE [LARGE SCALE GENOMIC DNA]</scope>
    <source>
        <strain evidence="3 4">DSM 13687</strain>
    </source>
</reference>
<comment type="caution">
    <text evidence="3">The sequence shown here is derived from an EMBL/GenBank/DDBJ whole genome shotgun (WGS) entry which is preliminary data.</text>
</comment>
<protein>
    <recommendedName>
        <fullName evidence="5">DUF3373 domain-containing protein</fullName>
    </recommendedName>
</protein>
<dbReference type="InterPro" id="IPR021803">
    <property type="entry name" value="DUF3373"/>
</dbReference>
<feature type="signal peptide" evidence="2">
    <location>
        <begin position="1"/>
        <end position="24"/>
    </location>
</feature>
<feature type="chain" id="PRO_5004487409" description="DUF3373 domain-containing protein" evidence="2">
    <location>
        <begin position="25"/>
        <end position="564"/>
    </location>
</feature>
<dbReference type="Proteomes" id="UP000014216">
    <property type="component" value="Unassembled WGS sequence"/>
</dbReference>
<feature type="coiled-coil region" evidence="1">
    <location>
        <begin position="28"/>
        <end position="69"/>
    </location>
</feature>
<accession>S0G1Z4</accession>
<evidence type="ECO:0000256" key="2">
    <source>
        <dbReference type="SAM" id="SignalP"/>
    </source>
</evidence>
<gene>
    <name evidence="3" type="ORF">Dpo_1c00800</name>
</gene>
<dbReference type="OrthoDB" id="9760233at2"/>
<dbReference type="EMBL" id="APJX01000001">
    <property type="protein sequence ID" value="EMS80950.1"/>
    <property type="molecule type" value="Genomic_DNA"/>
</dbReference>
<dbReference type="AlphaFoldDB" id="S0G1Z4"/>
<keyword evidence="1" id="KW-0175">Coiled coil</keyword>
<evidence type="ECO:0008006" key="5">
    <source>
        <dbReference type="Google" id="ProtNLM"/>
    </source>
</evidence>
<organism evidence="3 4">
    <name type="scientific">Desulfotignum phosphitoxidans DSM 13687</name>
    <dbReference type="NCBI Taxonomy" id="1286635"/>
    <lineage>
        <taxon>Bacteria</taxon>
        <taxon>Pseudomonadati</taxon>
        <taxon>Thermodesulfobacteriota</taxon>
        <taxon>Desulfobacteria</taxon>
        <taxon>Desulfobacterales</taxon>
        <taxon>Desulfobacteraceae</taxon>
        <taxon>Desulfotignum</taxon>
    </lineage>
</organism>
<proteinExistence type="predicted"/>
<dbReference type="Pfam" id="PF11853">
    <property type="entry name" value="DUF3373"/>
    <property type="match status" value="1"/>
</dbReference>
<evidence type="ECO:0000313" key="3">
    <source>
        <dbReference type="EMBL" id="EMS80950.1"/>
    </source>
</evidence>
<sequence>MKKGVAVLFVLAFMAGFSVPGVHASDEVKMLKEQLETMNQNIQKLQEKILEIEKKNAEEIEEVEYLNDRMDKAELHTATDKLSLGIELRSRADTLHYSDMQAAPAALVNGFFTPYASGGFNNASLPQIQQRIQNMAMAGMIPPTDEFDADNDVIFTNKFHVNMHAKVNDQLSFSGRMAAYKVFGDSSGVKFNQGSLGDITMDGNTSSLPHGDTLRLERAYFVYNNYWDNIPVSFSLGRRPSTYGPPLEYANYSLEAGSPLGTIINWQFDGASLNFGLENVTGIYGAALKFCYGVGFEGDWGNSYSLEASQPDVDDVHMFGFIATLFDDDSTSAVLNYAHAWDITDGFTGLTVMPFTVAKDPTTGLYAFEQNTGGYISRMQPSTDIGDWDAASLLLRKNLYEMFEKDIDLFLALSWSHTSPSQVSANPFYEIMGQGLLNSNGNLEDHDGYSLYAGAIFPMPFNGRLGLEYNWGSKYWFNFTGAEDSLVGSKLATRGSVYEGYYIQPIFGQNFFVKLGARYYDYKYTGSGNPLGAPEKISELNALNALFPVADKVWDGYISATVRF</sequence>